<organism evidence="2 3">
    <name type="scientific">Drechslerella dactyloides</name>
    <name type="common">Nematode-trapping fungus</name>
    <name type="synonym">Arthrobotrys dactyloides</name>
    <dbReference type="NCBI Taxonomy" id="74499"/>
    <lineage>
        <taxon>Eukaryota</taxon>
        <taxon>Fungi</taxon>
        <taxon>Dikarya</taxon>
        <taxon>Ascomycota</taxon>
        <taxon>Pezizomycotina</taxon>
        <taxon>Orbiliomycetes</taxon>
        <taxon>Orbiliales</taxon>
        <taxon>Orbiliaceae</taxon>
        <taxon>Drechslerella</taxon>
    </lineage>
</organism>
<dbReference type="AlphaFoldDB" id="A0AAD6IQT9"/>
<reference evidence="2" key="1">
    <citation type="submission" date="2023-01" db="EMBL/GenBank/DDBJ databases">
        <title>The chitinases involved in constricting ring structure development in the nematode-trapping fungus Drechslerella dactyloides.</title>
        <authorList>
            <person name="Wang R."/>
            <person name="Zhang L."/>
            <person name="Tang P."/>
            <person name="Li S."/>
            <person name="Liang L."/>
        </authorList>
    </citation>
    <scope>NUCLEOTIDE SEQUENCE</scope>
    <source>
        <strain evidence="2">YMF1.00031</strain>
    </source>
</reference>
<evidence type="ECO:0000256" key="1">
    <source>
        <dbReference type="SAM" id="MobiDB-lite"/>
    </source>
</evidence>
<evidence type="ECO:0000313" key="3">
    <source>
        <dbReference type="Proteomes" id="UP001221413"/>
    </source>
</evidence>
<feature type="region of interest" description="Disordered" evidence="1">
    <location>
        <begin position="39"/>
        <end position="69"/>
    </location>
</feature>
<evidence type="ECO:0000313" key="2">
    <source>
        <dbReference type="EMBL" id="KAJ6256850.1"/>
    </source>
</evidence>
<protein>
    <submittedName>
        <fullName evidence="2">Uncharacterized protein</fullName>
    </submittedName>
</protein>
<comment type="caution">
    <text evidence="2">The sequence shown here is derived from an EMBL/GenBank/DDBJ whole genome shotgun (WGS) entry which is preliminary data.</text>
</comment>
<dbReference type="Proteomes" id="UP001221413">
    <property type="component" value="Unassembled WGS sequence"/>
</dbReference>
<sequence>MRVLPRISIQSQSRIFEERIAPRAPSIRGLVLAVSRTSKPGSGRLGVKVKNSSENPEGGWAESRMDYPR</sequence>
<proteinExistence type="predicted"/>
<name>A0AAD6IQT9_DREDA</name>
<keyword evidence="3" id="KW-1185">Reference proteome</keyword>
<gene>
    <name evidence="2" type="ORF">Dda_8719</name>
</gene>
<accession>A0AAD6IQT9</accession>
<dbReference type="EMBL" id="JAQGDS010000012">
    <property type="protein sequence ID" value="KAJ6256850.1"/>
    <property type="molecule type" value="Genomic_DNA"/>
</dbReference>